<accession>Q1DAI5</accession>
<reference evidence="1 2" key="1">
    <citation type="journal article" date="2006" name="Proc. Natl. Acad. Sci. U.S.A.">
        <title>Evolution of sensory complexity recorded in a myxobacterial genome.</title>
        <authorList>
            <person name="Goldman B.S."/>
            <person name="Nierman W.C."/>
            <person name="Kaiser D."/>
            <person name="Slater S.C."/>
            <person name="Durkin A.S."/>
            <person name="Eisen J.A."/>
            <person name="Ronning C.M."/>
            <person name="Barbazuk W.B."/>
            <person name="Blanchard M."/>
            <person name="Field C."/>
            <person name="Halling C."/>
            <person name="Hinkle G."/>
            <person name="Iartchuk O."/>
            <person name="Kim H.S."/>
            <person name="Mackenzie C."/>
            <person name="Madupu R."/>
            <person name="Miller N."/>
            <person name="Shvartsbeyn A."/>
            <person name="Sullivan S.A."/>
            <person name="Vaudin M."/>
            <person name="Wiegand R."/>
            <person name="Kaplan H.B."/>
        </authorList>
    </citation>
    <scope>NUCLEOTIDE SEQUENCE [LARGE SCALE GENOMIC DNA]</scope>
    <source>
        <strain evidence="2">DK1622</strain>
    </source>
</reference>
<gene>
    <name evidence="1" type="ordered locus">MXAN_2111</name>
</gene>
<dbReference type="Proteomes" id="UP000002402">
    <property type="component" value="Chromosome"/>
</dbReference>
<dbReference type="EMBL" id="CP000113">
    <property type="protein sequence ID" value="ABF92568.1"/>
    <property type="molecule type" value="Genomic_DNA"/>
</dbReference>
<dbReference type="KEGG" id="mxa:MXAN_2111"/>
<dbReference type="AlphaFoldDB" id="Q1DAI5"/>
<dbReference type="EnsemblBacteria" id="ABF92568">
    <property type="protein sequence ID" value="ABF92568"/>
    <property type="gene ID" value="MXAN_2111"/>
</dbReference>
<evidence type="ECO:0000313" key="1">
    <source>
        <dbReference type="EMBL" id="ABF92568.1"/>
    </source>
</evidence>
<name>Q1DAI5_MYXXD</name>
<evidence type="ECO:0000313" key="2">
    <source>
        <dbReference type="Proteomes" id="UP000002402"/>
    </source>
</evidence>
<sequence>MGVHACPGRAPIRCVAGAAGLLAVLRLNTPRPGVALVPGPTSHRPWASPAARGLAPAIPTAGHRIRKASHPEGTRHGRSNGALRVIVATADKRVRGNSVSAAEDGSFEIDVSGSVAAPVHLLAMEQAHPTRRFGIKKDITFTSGQTLDGVEIVLDHAEDQPQRVNVKNLKAYGAKAYVTMDFYFGSGFLFRNEAIDTPPLQIPAMPLTPPFDLIQLHTMVLVGSEGEFGLTSASATVHTEGGSTPEVTMPPPLQLTSVPLGTMEVPAVAPLEGFSLSWNVDPAAQVVRGHLRHKGRDPSLHWSVTAPSSITSFTPFELPVDLSS</sequence>
<organism evidence="1 2">
    <name type="scientific">Myxococcus xanthus (strain DK1622)</name>
    <dbReference type="NCBI Taxonomy" id="246197"/>
    <lineage>
        <taxon>Bacteria</taxon>
        <taxon>Pseudomonadati</taxon>
        <taxon>Myxococcota</taxon>
        <taxon>Myxococcia</taxon>
        <taxon>Myxococcales</taxon>
        <taxon>Cystobacterineae</taxon>
        <taxon>Myxococcaceae</taxon>
        <taxon>Myxococcus</taxon>
    </lineage>
</organism>
<keyword evidence="2" id="KW-1185">Reference proteome</keyword>
<protein>
    <submittedName>
        <fullName evidence="1">Uncharacterized protein</fullName>
    </submittedName>
</protein>
<dbReference type="HOGENOM" id="CLU_857443_0_0_7"/>
<proteinExistence type="predicted"/>